<evidence type="ECO:0000313" key="10">
    <source>
        <dbReference type="Proteomes" id="UP000228874"/>
    </source>
</evidence>
<gene>
    <name evidence="9" type="ORF">CO072_00465</name>
    <name evidence="8" type="ORF">CO124_01685</name>
    <name evidence="4" type="ORF">COS22_00420</name>
    <name evidence="3" type="ORF">COS45_01315</name>
    <name evidence="5" type="ORF">COW47_02025</name>
    <name evidence="2" type="ORF">COW69_01230</name>
    <name evidence="7" type="ORF">COY63_01100</name>
    <name evidence="6" type="ORF">COZ66_00015</name>
</gene>
<accession>A0A2G9LJA2</accession>
<comment type="caution">
    <text evidence="2">The sequence shown here is derived from an EMBL/GenBank/DDBJ whole genome shotgun (WGS) entry which is preliminary data.</text>
</comment>
<accession>A0A2H9M2D5</accession>
<evidence type="ECO:0000313" key="9">
    <source>
        <dbReference type="EMBL" id="PJC01675.1"/>
    </source>
</evidence>
<dbReference type="Proteomes" id="UP000228989">
    <property type="component" value="Unassembled WGS sequence"/>
</dbReference>
<evidence type="ECO:0000313" key="12">
    <source>
        <dbReference type="Proteomes" id="UP000229789"/>
    </source>
</evidence>
<dbReference type="Proteomes" id="UP000228888">
    <property type="component" value="Unassembled WGS sequence"/>
</dbReference>
<dbReference type="EMBL" id="PCUF01000013">
    <property type="protein sequence ID" value="PIN66623.1"/>
    <property type="molecule type" value="Genomic_DNA"/>
</dbReference>
<dbReference type="EMBL" id="PFSX01000012">
    <property type="protein sequence ID" value="PJC01675.1"/>
    <property type="molecule type" value="Genomic_DNA"/>
</dbReference>
<evidence type="ECO:0000313" key="11">
    <source>
        <dbReference type="Proteomes" id="UP000228888"/>
    </source>
</evidence>
<accession>A0A2H9M7M6</accession>
<dbReference type="Proteomes" id="UP000230477">
    <property type="component" value="Unassembled WGS sequence"/>
</dbReference>
<reference evidence="10 11" key="2">
    <citation type="submission" date="2017-09" db="EMBL/GenBank/DDBJ databases">
        <title>Depth-based differentiation of microbial function through sediment-hosted aquifers and enrichment of novel symbionts in the deep terrestrial subsurface.</title>
        <authorList>
            <person name="Probst A.J."/>
            <person name="Ladd B."/>
            <person name="Jarett J.K."/>
            <person name="Geller-Mcgrath D.E."/>
            <person name="Sieber C.M.K."/>
            <person name="Emerson J.B."/>
            <person name="Anantharaman K."/>
            <person name="Thomas B.C."/>
            <person name="Malmstrom R."/>
            <person name="Stieglmeier M."/>
            <person name="Klingl A."/>
            <person name="Woyke T."/>
            <person name="Ryan C.M."/>
            <person name="Banfield J.F."/>
        </authorList>
    </citation>
    <scope>NUCLEOTIDE SEQUENCE [LARGE SCALE GENOMIC DNA]</scope>
</reference>
<evidence type="ECO:0000256" key="1">
    <source>
        <dbReference type="SAM" id="Phobius"/>
    </source>
</evidence>
<protein>
    <submittedName>
        <fullName evidence="2">Uncharacterized protein</fullName>
    </submittedName>
</protein>
<evidence type="ECO:0000313" key="7">
    <source>
        <dbReference type="EMBL" id="PIY99871.1"/>
    </source>
</evidence>
<proteinExistence type="predicted"/>
<evidence type="ECO:0000313" key="2">
    <source>
        <dbReference type="EMBL" id="PIN66623.1"/>
    </source>
</evidence>
<evidence type="ECO:0000313" key="8">
    <source>
        <dbReference type="EMBL" id="PJB03841.1"/>
    </source>
</evidence>
<sequence>MVGSKLNKKGDVSFDWVVIIIILLIALFLVGYFIVSFILGQQTKVAGTSNDLMYIASINEVSTKIQAACTRWEKIVWRTDMGEYKINVKPVFDEYKLPTYEVVCDVMSGKYGVSTGTIIVSLDRTTYSLSSNSTIKLTNTGKEPITSLAVFSYNNSNAIYISGRDESVNPIYLSDSALNIQGKKLFLEGYSISETNPLNKGENVYFTISPEINLLNTTSTADDTFSGDSIVDYMNQKQYIKAANALKNEKSNLFGGFDSKYPYAIIDPKSGEINYYIYIAMLDKKTNEYVPIKTIEMKK</sequence>
<dbReference type="EMBL" id="PFIH01000002">
    <property type="protein sequence ID" value="PIX28316.1"/>
    <property type="molecule type" value="Genomic_DNA"/>
</dbReference>
<organism evidence="2 12">
    <name type="scientific">Huberarchaeum crystalense</name>
    <dbReference type="NCBI Taxonomy" id="2014257"/>
    <lineage>
        <taxon>Archaea</taxon>
        <taxon>Candidatus Huberarchaeota</taxon>
        <taxon>Candidatus Huberarchaeia</taxon>
        <taxon>Candidatus Huberarchaeales</taxon>
        <taxon>Candidatus Huberarchaeaceae</taxon>
        <taxon>Candidatus Huberarchaeum</taxon>
    </lineage>
</organism>
<keyword evidence="1" id="KW-0472">Membrane</keyword>
<accession>A0A2H9P8N3</accession>
<accession>A0A2H9N346</accession>
<accession>A0A2H9QST4</accession>
<evidence type="ECO:0000313" key="6">
    <source>
        <dbReference type="EMBL" id="PIX28316.1"/>
    </source>
</evidence>
<dbReference type="Proteomes" id="UP000229789">
    <property type="component" value="Unassembled WGS sequence"/>
</dbReference>
<evidence type="ECO:0000313" key="5">
    <source>
        <dbReference type="EMBL" id="PIV89586.1"/>
    </source>
</evidence>
<accession>A0A2H9RDK7</accession>
<evidence type="ECO:0000313" key="3">
    <source>
        <dbReference type="EMBL" id="PIV13713.1"/>
    </source>
</evidence>
<reference evidence="2 12" key="1">
    <citation type="submission" date="2017-09" db="EMBL/GenBank/DDBJ databases">
        <title>Depth-based differentiation of microbial function through sediment-hosted aquifers and enrichment of novel symbionts in the deep terrestrial subsurface.</title>
        <authorList>
            <person name="Probst A.J."/>
            <person name="Ladd B."/>
            <person name="Jarett J.K."/>
            <person name="Geller-Mcgrath D.E."/>
            <person name="Sieber C.M."/>
            <person name="Emerson J.B."/>
            <person name="Anantharaman K."/>
            <person name="Thomas B.C."/>
            <person name="Malmstrom R."/>
            <person name="Stieglmeier M."/>
            <person name="Klingl A."/>
            <person name="Woyke T."/>
            <person name="Ryan C.M."/>
            <person name="Banfield J.F."/>
        </authorList>
    </citation>
    <scope>NUCLEOTIDE SEQUENCE [LARGE SCALE GENOMIC DNA]</scope>
    <source>
        <strain evidence="4">CG02_land_8_20_14_3_00_31_209</strain>
        <strain evidence="3">CG03_land_8_20_14_0_80_31_114</strain>
        <strain evidence="5">CG17_big_fil_post_rev_8_21_14_2_50_31_73</strain>
        <strain evidence="2">CG18_big_fil_WC_8_21_14_2_50_31_19</strain>
        <strain evidence="7">CG_4_10_14_0_8_um_filter_31_133</strain>
        <strain evidence="6">CG_4_8_14_3_um_filter</strain>
        <strain evidence="9">CG_4_9_14_0_8_um_filter_31_21</strain>
        <strain evidence="8">CG_4_9_14_3_um_filter_31_125</strain>
    </source>
</reference>
<dbReference type="EMBL" id="PEUT01000034">
    <property type="protein sequence ID" value="PIV13713.1"/>
    <property type="molecule type" value="Genomic_DNA"/>
</dbReference>
<dbReference type="EMBL" id="PFMG01000025">
    <property type="protein sequence ID" value="PIY99871.1"/>
    <property type="molecule type" value="Genomic_DNA"/>
</dbReference>
<name>A0A2G9LJA2_HUBC1</name>
<dbReference type="Proteomes" id="UP000231232">
    <property type="component" value="Unassembled WGS sequence"/>
</dbReference>
<keyword evidence="1" id="KW-0812">Transmembrane</keyword>
<dbReference type="EMBL" id="PETW01000009">
    <property type="protein sequence ID" value="PIV46585.1"/>
    <property type="molecule type" value="Genomic_DNA"/>
</dbReference>
<keyword evidence="1" id="KW-1133">Transmembrane helix</keyword>
<dbReference type="AlphaFoldDB" id="A0A2G9LJA2"/>
<dbReference type="Proteomes" id="UP000228874">
    <property type="component" value="Unassembled WGS sequence"/>
</dbReference>
<dbReference type="Proteomes" id="UP000231449">
    <property type="component" value="Unassembled WGS sequence"/>
</dbReference>
<dbReference type="Proteomes" id="UP000230713">
    <property type="component" value="Unassembled WGS sequence"/>
</dbReference>
<dbReference type="EMBL" id="PFUW01000028">
    <property type="protein sequence ID" value="PJB03841.1"/>
    <property type="molecule type" value="Genomic_DNA"/>
</dbReference>
<evidence type="ECO:0000313" key="4">
    <source>
        <dbReference type="EMBL" id="PIV46585.1"/>
    </source>
</evidence>
<feature type="transmembrane region" description="Helical" evidence="1">
    <location>
        <begin position="16"/>
        <end position="39"/>
    </location>
</feature>
<accession>A0A2H9MM24</accession>
<dbReference type="EMBL" id="PFFF01000042">
    <property type="protein sequence ID" value="PIV89586.1"/>
    <property type="molecule type" value="Genomic_DNA"/>
</dbReference>